<evidence type="ECO:0000313" key="4">
    <source>
        <dbReference type="Proteomes" id="UP001143330"/>
    </source>
</evidence>
<dbReference type="InterPro" id="IPR000160">
    <property type="entry name" value="GGDEF_dom"/>
</dbReference>
<protein>
    <recommendedName>
        <fullName evidence="5">PAS domain S-box-containing protein/diguanylate cyclase (GGDEF)-like protein</fullName>
    </recommendedName>
</protein>
<accession>A0A9W6K248</accession>
<dbReference type="PANTHER" id="PTHR46663">
    <property type="entry name" value="DIGUANYLATE CYCLASE DGCT-RELATED"/>
    <property type="match status" value="1"/>
</dbReference>
<feature type="domain" description="PAS" evidence="1">
    <location>
        <begin position="165"/>
        <end position="235"/>
    </location>
</feature>
<dbReference type="InterPro" id="IPR043128">
    <property type="entry name" value="Rev_trsase/Diguanyl_cyclase"/>
</dbReference>
<feature type="domain" description="GGDEF" evidence="2">
    <location>
        <begin position="324"/>
        <end position="457"/>
    </location>
</feature>
<dbReference type="InterPro" id="IPR001610">
    <property type="entry name" value="PAC"/>
</dbReference>
<name>A0A9W6K248_9HYPH</name>
<dbReference type="InterPro" id="IPR029787">
    <property type="entry name" value="Nucleotide_cyclase"/>
</dbReference>
<dbReference type="FunFam" id="3.30.70.270:FF:000001">
    <property type="entry name" value="Diguanylate cyclase domain protein"/>
    <property type="match status" value="1"/>
</dbReference>
<dbReference type="InterPro" id="IPR029016">
    <property type="entry name" value="GAF-like_dom_sf"/>
</dbReference>
<dbReference type="PANTHER" id="PTHR46663:SF3">
    <property type="entry name" value="SLL0267 PROTEIN"/>
    <property type="match status" value="1"/>
</dbReference>
<evidence type="ECO:0000313" key="3">
    <source>
        <dbReference type="EMBL" id="GLK85568.1"/>
    </source>
</evidence>
<gene>
    <name evidence="3" type="ORF">GCM10017653_36380</name>
</gene>
<reference evidence="3" key="2">
    <citation type="submission" date="2023-01" db="EMBL/GenBank/DDBJ databases">
        <authorList>
            <person name="Sun Q."/>
            <person name="Evtushenko L."/>
        </authorList>
    </citation>
    <scope>NUCLEOTIDE SEQUENCE</scope>
    <source>
        <strain evidence="3">VKM B-2789</strain>
    </source>
</reference>
<dbReference type="EMBL" id="BSFM01000017">
    <property type="protein sequence ID" value="GLK85568.1"/>
    <property type="molecule type" value="Genomic_DNA"/>
</dbReference>
<dbReference type="SUPFAM" id="SSF55781">
    <property type="entry name" value="GAF domain-like"/>
    <property type="match status" value="1"/>
</dbReference>
<dbReference type="SMART" id="SM00267">
    <property type="entry name" value="GGDEF"/>
    <property type="match status" value="1"/>
</dbReference>
<dbReference type="RefSeq" id="WP_213359181.1">
    <property type="nucleotide sequence ID" value="NZ_BSFM01000017.1"/>
</dbReference>
<dbReference type="InterPro" id="IPR052163">
    <property type="entry name" value="DGC-Regulatory_Protein"/>
</dbReference>
<dbReference type="Proteomes" id="UP001143330">
    <property type="component" value="Unassembled WGS sequence"/>
</dbReference>
<dbReference type="InterPro" id="IPR000014">
    <property type="entry name" value="PAS"/>
</dbReference>
<dbReference type="AlphaFoldDB" id="A0A9W6K248"/>
<dbReference type="NCBIfam" id="TIGR00254">
    <property type="entry name" value="GGDEF"/>
    <property type="match status" value="1"/>
</dbReference>
<dbReference type="PROSITE" id="PS50887">
    <property type="entry name" value="GGDEF"/>
    <property type="match status" value="1"/>
</dbReference>
<dbReference type="PROSITE" id="PS50112">
    <property type="entry name" value="PAS"/>
    <property type="match status" value="1"/>
</dbReference>
<comment type="caution">
    <text evidence="3">The sequence shown here is derived from an EMBL/GenBank/DDBJ whole genome shotgun (WGS) entry which is preliminary data.</text>
</comment>
<evidence type="ECO:0008006" key="5">
    <source>
        <dbReference type="Google" id="ProtNLM"/>
    </source>
</evidence>
<dbReference type="CDD" id="cd01949">
    <property type="entry name" value="GGDEF"/>
    <property type="match status" value="1"/>
</dbReference>
<dbReference type="Pfam" id="PF08447">
    <property type="entry name" value="PAS_3"/>
    <property type="match status" value="1"/>
</dbReference>
<dbReference type="CDD" id="cd00130">
    <property type="entry name" value="PAS"/>
    <property type="match status" value="1"/>
</dbReference>
<reference evidence="3" key="1">
    <citation type="journal article" date="2014" name="Int. J. Syst. Evol. Microbiol.">
        <title>Complete genome sequence of Corynebacterium casei LMG S-19264T (=DSM 44701T), isolated from a smear-ripened cheese.</title>
        <authorList>
            <consortium name="US DOE Joint Genome Institute (JGI-PGF)"/>
            <person name="Walter F."/>
            <person name="Albersmeier A."/>
            <person name="Kalinowski J."/>
            <person name="Ruckert C."/>
        </authorList>
    </citation>
    <scope>NUCLEOTIDE SEQUENCE</scope>
    <source>
        <strain evidence="3">VKM B-2789</strain>
    </source>
</reference>
<dbReference type="GO" id="GO:0003824">
    <property type="term" value="F:catalytic activity"/>
    <property type="evidence" value="ECO:0007669"/>
    <property type="project" value="UniProtKB-ARBA"/>
</dbReference>
<dbReference type="SUPFAM" id="SSF55785">
    <property type="entry name" value="PYP-like sensor domain (PAS domain)"/>
    <property type="match status" value="1"/>
</dbReference>
<organism evidence="3 4">
    <name type="scientific">Ancylobacter defluvii</name>
    <dbReference type="NCBI Taxonomy" id="1282440"/>
    <lineage>
        <taxon>Bacteria</taxon>
        <taxon>Pseudomonadati</taxon>
        <taxon>Pseudomonadota</taxon>
        <taxon>Alphaproteobacteria</taxon>
        <taxon>Hyphomicrobiales</taxon>
        <taxon>Xanthobacteraceae</taxon>
        <taxon>Ancylobacter</taxon>
    </lineage>
</organism>
<dbReference type="Gene3D" id="3.30.450.20">
    <property type="entry name" value="PAS domain"/>
    <property type="match status" value="1"/>
</dbReference>
<dbReference type="NCBIfam" id="TIGR00229">
    <property type="entry name" value="sensory_box"/>
    <property type="match status" value="1"/>
</dbReference>
<dbReference type="SMART" id="SM00091">
    <property type="entry name" value="PAS"/>
    <property type="match status" value="1"/>
</dbReference>
<dbReference type="SMART" id="SM00086">
    <property type="entry name" value="PAC"/>
    <property type="match status" value="1"/>
</dbReference>
<keyword evidence="4" id="KW-1185">Reference proteome</keyword>
<dbReference type="SUPFAM" id="SSF55073">
    <property type="entry name" value="Nucleotide cyclase"/>
    <property type="match status" value="1"/>
</dbReference>
<dbReference type="Pfam" id="PF00990">
    <property type="entry name" value="GGDEF"/>
    <property type="match status" value="1"/>
</dbReference>
<dbReference type="Gene3D" id="3.30.450.40">
    <property type="match status" value="1"/>
</dbReference>
<sequence>MKDAAGGRAASFGERAEPAAEEVEFMLALAGLCRLARTAFDAPVASLCLSDGRTHWIDLDAAVDPAAWEFATSLAGRPDATGGPMVIEDAARHPAHADLPLVSGAPAVRFLASAPTDAAGSGRLAVFDTQARAPSVEAVARLAALGTLAGQCLALERRAREAEQREAEFRLLAETSTDTIVRGNLDGIRLYISPSVRSLLGYEPEELVGRRAMEIVHPDDIAGFAALMQRIRAGHLDIGDIEVRQRHRNGAWVWMEASLRLTYDRATGAPNGYVASVRGIDRRKNEEARLEHLATHDALTGLANRALLGEHLVQATERLRQGGRRFAVLYMDIDHFKQINDGFGHRAGDVVLREVAARFQAVLGPEDIVARLGGDEFALIHTLEADISEAGRLAWRLIAAMAEPVAFAGTTIPLGLSIGIAIAPDRGSDADALIASADRALYEAKLAGRNTFRFASETV</sequence>
<dbReference type="Gene3D" id="3.30.70.270">
    <property type="match status" value="1"/>
</dbReference>
<evidence type="ECO:0000259" key="2">
    <source>
        <dbReference type="PROSITE" id="PS50887"/>
    </source>
</evidence>
<dbReference type="InterPro" id="IPR013655">
    <property type="entry name" value="PAS_fold_3"/>
</dbReference>
<proteinExistence type="predicted"/>
<dbReference type="InterPro" id="IPR035965">
    <property type="entry name" value="PAS-like_dom_sf"/>
</dbReference>
<evidence type="ECO:0000259" key="1">
    <source>
        <dbReference type="PROSITE" id="PS50112"/>
    </source>
</evidence>